<dbReference type="PANTHER" id="PTHR43808">
    <property type="entry name" value="ACETYLORNITHINE DEACETYLASE"/>
    <property type="match status" value="1"/>
</dbReference>
<dbReference type="SUPFAM" id="SSF53187">
    <property type="entry name" value="Zn-dependent exopeptidases"/>
    <property type="match status" value="1"/>
</dbReference>
<dbReference type="EC" id="3.5.1.18" evidence="3"/>
<dbReference type="STRING" id="546874.SAMN04488544_2690"/>
<reference evidence="6" key="1">
    <citation type="submission" date="2016-10" db="EMBL/GenBank/DDBJ databases">
        <authorList>
            <person name="Varghese N."/>
            <person name="Submissions S."/>
        </authorList>
    </citation>
    <scope>NUCLEOTIDE SEQUENCE [LARGE SCALE GENOMIC DNA]</scope>
    <source>
        <strain evidence="6">DSM 21743</strain>
    </source>
</reference>
<dbReference type="InterPro" id="IPR011650">
    <property type="entry name" value="Peptidase_M20_dimer"/>
</dbReference>
<dbReference type="Gene3D" id="3.40.630.10">
    <property type="entry name" value="Zn peptidases"/>
    <property type="match status" value="1"/>
</dbReference>
<accession>A0A1H2MTY1</accession>
<dbReference type="Pfam" id="PF07687">
    <property type="entry name" value="M20_dimer"/>
    <property type="match status" value="1"/>
</dbReference>
<dbReference type="OrthoDB" id="9809784at2"/>
<dbReference type="GO" id="GO:0008777">
    <property type="term" value="F:acetylornithine deacetylase activity"/>
    <property type="evidence" value="ECO:0007669"/>
    <property type="project" value="TreeGrafter"/>
</dbReference>
<sequence>MAAPATGAAPDLPALDLTGDLTDLLVALVDIESVSGDEGRVTDAIEAALRPLAHLELERDGDVLFARTQLGRAERVVLAGHTDTVPIAGNVPAVVTGEGDERVVHGRGACDMKGGVAVQLAVAAALTAPSRDLTFIFYDHEEVEAELNGLNRIARERPELLEATFAVLGEPSNARVEGGCQGTMRAEVTFTGVAAHSARSWMGRNAVHAAGPLLERLSGHTSAEVEVEGLVYREGLNAVRISGGIAGNVIPDRCVVEVNYRFAPDKDAAAAEAYVREVLHGFDVTITDVAVGARPGLDRPVAADFVAAVGGEAWPKFGWTDVARFSSLGIPAVNFGPGNPSKAHADDEFCPTADLHTCRDALLRWLG</sequence>
<dbReference type="Pfam" id="PF01546">
    <property type="entry name" value="Peptidase_M20"/>
    <property type="match status" value="1"/>
</dbReference>
<dbReference type="PANTHER" id="PTHR43808:SF31">
    <property type="entry name" value="N-ACETYL-L-CITRULLINE DEACETYLASE"/>
    <property type="match status" value="1"/>
</dbReference>
<dbReference type="NCBIfam" id="TIGR01900">
    <property type="entry name" value="dapE-gram_pos"/>
    <property type="match status" value="1"/>
</dbReference>
<dbReference type="InterPro" id="IPR050072">
    <property type="entry name" value="Peptidase_M20A"/>
</dbReference>
<protein>
    <recommendedName>
        <fullName evidence="3">Succinyl-diaminopimelate desuccinylase</fullName>
        <ecNumber evidence="3">3.5.1.18</ecNumber>
    </recommendedName>
</protein>
<keyword evidence="2" id="KW-0378">Hydrolase</keyword>
<dbReference type="InterPro" id="IPR002933">
    <property type="entry name" value="Peptidase_M20"/>
</dbReference>
<dbReference type="Gene3D" id="3.30.70.360">
    <property type="match status" value="1"/>
</dbReference>
<organism evidence="5 6">
    <name type="scientific">Microlunatus sagamiharensis</name>
    <dbReference type="NCBI Taxonomy" id="546874"/>
    <lineage>
        <taxon>Bacteria</taxon>
        <taxon>Bacillati</taxon>
        <taxon>Actinomycetota</taxon>
        <taxon>Actinomycetes</taxon>
        <taxon>Propionibacteriales</taxon>
        <taxon>Propionibacteriaceae</taxon>
        <taxon>Microlunatus</taxon>
    </lineage>
</organism>
<dbReference type="GO" id="GO:0046872">
    <property type="term" value="F:metal ion binding"/>
    <property type="evidence" value="ECO:0007669"/>
    <property type="project" value="UniProtKB-KW"/>
</dbReference>
<evidence type="ECO:0000259" key="4">
    <source>
        <dbReference type="Pfam" id="PF07687"/>
    </source>
</evidence>
<keyword evidence="6" id="KW-1185">Reference proteome</keyword>
<dbReference type="GO" id="GO:0009089">
    <property type="term" value="P:lysine biosynthetic process via diaminopimelate"/>
    <property type="evidence" value="ECO:0007669"/>
    <property type="project" value="UniProtKB-UniRule"/>
</dbReference>
<dbReference type="RefSeq" id="WP_091075108.1">
    <property type="nucleotide sequence ID" value="NZ_LT629799.1"/>
</dbReference>
<gene>
    <name evidence="5" type="ORF">SAMN04488544_2690</name>
</gene>
<evidence type="ECO:0000256" key="3">
    <source>
        <dbReference type="NCBIfam" id="TIGR01900"/>
    </source>
</evidence>
<dbReference type="GO" id="GO:0009014">
    <property type="term" value="F:succinyl-diaminopimelate desuccinylase activity"/>
    <property type="evidence" value="ECO:0007669"/>
    <property type="project" value="UniProtKB-UniRule"/>
</dbReference>
<dbReference type="GO" id="GO:0006526">
    <property type="term" value="P:L-arginine biosynthetic process"/>
    <property type="evidence" value="ECO:0007669"/>
    <property type="project" value="TreeGrafter"/>
</dbReference>
<name>A0A1H2MTY1_9ACTN</name>
<dbReference type="SUPFAM" id="SSF55031">
    <property type="entry name" value="Bacterial exopeptidase dimerisation domain"/>
    <property type="match status" value="1"/>
</dbReference>
<dbReference type="InterPro" id="IPR036264">
    <property type="entry name" value="Bact_exopeptidase_dim_dom"/>
</dbReference>
<evidence type="ECO:0000256" key="2">
    <source>
        <dbReference type="ARBA" id="ARBA00022801"/>
    </source>
</evidence>
<evidence type="ECO:0000313" key="5">
    <source>
        <dbReference type="EMBL" id="SDU96532.1"/>
    </source>
</evidence>
<feature type="domain" description="Peptidase M20 dimerisation" evidence="4">
    <location>
        <begin position="181"/>
        <end position="279"/>
    </location>
</feature>
<dbReference type="Proteomes" id="UP000198825">
    <property type="component" value="Chromosome I"/>
</dbReference>
<keyword evidence="1" id="KW-0479">Metal-binding</keyword>
<dbReference type="EMBL" id="LT629799">
    <property type="protein sequence ID" value="SDU96532.1"/>
    <property type="molecule type" value="Genomic_DNA"/>
</dbReference>
<dbReference type="AlphaFoldDB" id="A0A1H2MTY1"/>
<proteinExistence type="predicted"/>
<dbReference type="InterPro" id="IPR010174">
    <property type="entry name" value="Succinyl-DAP_deSuclase_DapE"/>
</dbReference>
<evidence type="ECO:0000256" key="1">
    <source>
        <dbReference type="ARBA" id="ARBA00022723"/>
    </source>
</evidence>
<evidence type="ECO:0000313" key="6">
    <source>
        <dbReference type="Proteomes" id="UP000198825"/>
    </source>
</evidence>